<dbReference type="InterPro" id="IPR039859">
    <property type="entry name" value="PFA4/ZDH16/20/ERF2-like"/>
</dbReference>
<accession>A0AAZ3RIT8</accession>
<dbReference type="Ensembl" id="ENSOTST00005165000.1">
    <property type="protein sequence ID" value="ENSOTSP00005140205.1"/>
    <property type="gene ID" value="ENSOTSG00005059579.1"/>
</dbReference>
<comment type="subcellular location">
    <subcellularLocation>
        <location evidence="1">Endomembrane system</location>
        <topology evidence="1">Multi-pass membrane protein</topology>
    </subcellularLocation>
</comment>
<reference evidence="8" key="1">
    <citation type="journal article" date="2018" name="PLoS ONE">
        <title>Chinook salmon (Oncorhynchus tshawytscha) genome and transcriptome.</title>
        <authorList>
            <person name="Christensen K.A."/>
            <person name="Leong J.S."/>
            <person name="Sakhrani D."/>
            <person name="Biagi C.A."/>
            <person name="Minkley D.R."/>
            <person name="Withler R.E."/>
            <person name="Rondeau E.B."/>
            <person name="Koop B.F."/>
            <person name="Devlin R.H."/>
        </authorList>
    </citation>
    <scope>NUCLEOTIDE SEQUENCE [LARGE SCALE GENOMIC DNA]</scope>
</reference>
<evidence type="ECO:0000256" key="1">
    <source>
        <dbReference type="ARBA" id="ARBA00004127"/>
    </source>
</evidence>
<dbReference type="PANTHER" id="PTHR22883">
    <property type="entry name" value="ZINC FINGER DHHC DOMAIN CONTAINING PROTEIN"/>
    <property type="match status" value="1"/>
</dbReference>
<dbReference type="GO" id="GO:0005794">
    <property type="term" value="C:Golgi apparatus"/>
    <property type="evidence" value="ECO:0007669"/>
    <property type="project" value="TreeGrafter"/>
</dbReference>
<comment type="catalytic activity">
    <reaction evidence="5">
        <text>L-cysteinyl-[protein] + hexadecanoyl-CoA = S-hexadecanoyl-L-cysteinyl-[protein] + CoA</text>
        <dbReference type="Rhea" id="RHEA:36683"/>
        <dbReference type="Rhea" id="RHEA-COMP:10131"/>
        <dbReference type="Rhea" id="RHEA-COMP:11032"/>
        <dbReference type="ChEBI" id="CHEBI:29950"/>
        <dbReference type="ChEBI" id="CHEBI:57287"/>
        <dbReference type="ChEBI" id="CHEBI:57379"/>
        <dbReference type="ChEBI" id="CHEBI:74151"/>
        <dbReference type="EC" id="2.3.1.225"/>
    </reaction>
</comment>
<name>A0AAZ3RIT8_ONCTS</name>
<dbReference type="PROSITE" id="PS50216">
    <property type="entry name" value="DHHC"/>
    <property type="match status" value="1"/>
</dbReference>
<evidence type="ECO:0000256" key="3">
    <source>
        <dbReference type="ARBA" id="ARBA00023139"/>
    </source>
</evidence>
<reference evidence="7" key="2">
    <citation type="submission" date="2025-08" db="UniProtKB">
        <authorList>
            <consortium name="Ensembl"/>
        </authorList>
    </citation>
    <scope>IDENTIFICATION</scope>
</reference>
<dbReference type="PANTHER" id="PTHR22883:SF43">
    <property type="entry name" value="PALMITOYLTRANSFERASE APP"/>
    <property type="match status" value="1"/>
</dbReference>
<dbReference type="GO" id="GO:0019706">
    <property type="term" value="F:protein-cysteine S-palmitoyltransferase activity"/>
    <property type="evidence" value="ECO:0007669"/>
    <property type="project" value="UniProtKB-EC"/>
</dbReference>
<dbReference type="InterPro" id="IPR037275">
    <property type="entry name" value="Znf_CTCHY_sf"/>
</dbReference>
<organism evidence="7 8">
    <name type="scientific">Oncorhynchus tshawytscha</name>
    <name type="common">Chinook salmon</name>
    <name type="synonym">Salmo tshawytscha</name>
    <dbReference type="NCBI Taxonomy" id="74940"/>
    <lineage>
        <taxon>Eukaryota</taxon>
        <taxon>Metazoa</taxon>
        <taxon>Chordata</taxon>
        <taxon>Craniata</taxon>
        <taxon>Vertebrata</taxon>
        <taxon>Euteleostomi</taxon>
        <taxon>Actinopterygii</taxon>
        <taxon>Neopterygii</taxon>
        <taxon>Teleostei</taxon>
        <taxon>Protacanthopterygii</taxon>
        <taxon>Salmoniformes</taxon>
        <taxon>Salmonidae</taxon>
        <taxon>Salmoninae</taxon>
        <taxon>Oncorhynchus</taxon>
    </lineage>
</organism>
<dbReference type="SUPFAM" id="SSF161245">
    <property type="entry name" value="Zinc hairpin stack"/>
    <property type="match status" value="1"/>
</dbReference>
<protein>
    <recommendedName>
        <fullName evidence="2">protein S-acyltransferase</fullName>
        <ecNumber evidence="2">2.3.1.225</ecNumber>
    </recommendedName>
</protein>
<gene>
    <name evidence="7" type="primary">LOC112262526</name>
</gene>
<evidence type="ECO:0000256" key="2">
    <source>
        <dbReference type="ARBA" id="ARBA00012210"/>
    </source>
</evidence>
<reference evidence="7" key="3">
    <citation type="submission" date="2025-09" db="UniProtKB">
        <authorList>
            <consortium name="Ensembl"/>
        </authorList>
    </citation>
    <scope>IDENTIFICATION</scope>
</reference>
<proteinExistence type="predicted"/>
<dbReference type="AlphaFoldDB" id="A0AAZ3RIT8"/>
<dbReference type="EC" id="2.3.1.225" evidence="2"/>
<dbReference type="GO" id="GO:0005783">
    <property type="term" value="C:endoplasmic reticulum"/>
    <property type="evidence" value="ECO:0007669"/>
    <property type="project" value="TreeGrafter"/>
</dbReference>
<keyword evidence="6" id="KW-1133">Transmembrane helix</keyword>
<keyword evidence="3" id="KW-0564">Palmitate</keyword>
<feature type="transmembrane region" description="Helical" evidence="6">
    <location>
        <begin position="21"/>
        <end position="40"/>
    </location>
</feature>
<keyword evidence="4" id="KW-0449">Lipoprotein</keyword>
<dbReference type="GO" id="GO:0006612">
    <property type="term" value="P:protein targeting to membrane"/>
    <property type="evidence" value="ECO:0007669"/>
    <property type="project" value="TreeGrafter"/>
</dbReference>
<feature type="transmembrane region" description="Helical" evidence="6">
    <location>
        <begin position="52"/>
        <end position="71"/>
    </location>
</feature>
<keyword evidence="8" id="KW-1185">Reference proteome</keyword>
<dbReference type="Proteomes" id="UP000694402">
    <property type="component" value="Unassembled WGS sequence"/>
</dbReference>
<dbReference type="GeneTree" id="ENSGT00940000161784"/>
<evidence type="ECO:0000256" key="5">
    <source>
        <dbReference type="ARBA" id="ARBA00048048"/>
    </source>
</evidence>
<keyword evidence="6" id="KW-0812">Transmembrane</keyword>
<evidence type="ECO:0000256" key="4">
    <source>
        <dbReference type="ARBA" id="ARBA00023288"/>
    </source>
</evidence>
<keyword evidence="6" id="KW-0472">Membrane</keyword>
<evidence type="ECO:0000256" key="6">
    <source>
        <dbReference type="SAM" id="Phobius"/>
    </source>
</evidence>
<evidence type="ECO:0000313" key="8">
    <source>
        <dbReference type="Proteomes" id="UP000694402"/>
    </source>
</evidence>
<evidence type="ECO:0000313" key="7">
    <source>
        <dbReference type="Ensembl" id="ENSOTSP00005140205.1"/>
    </source>
</evidence>
<sequence>MDSDNEKPRKKKRRPHWVVRGLGPSFTACLGFVISVLYITFPCAWLATHVSVAYPVASAMLLTGTLITFLVSSFMDPGILHQGPPWPGTAEVAYVVVNGQRYDMDRCSRCEIYLPPAAWHCRRCNACVDEPYFEPDDKNPFDQGCWKNWTGILCSRTGPRYLGAVKPSRRGDTEGDWSSLTLLHQEDQCLYSCSSVPCCNTCKHHKVAVGPASPGRFKHSTLSLDSLKEGRGCRCCYREVVPARCVTTDKHSDNNKPSQSSAVEIPGEVQVQNWVSPLVTDWFGFFHSASDLDLRMILCAMNGDGLLNLLLGYQNTNKNAVNITAYFHHRVVFLVHL</sequence>